<feature type="compositionally biased region" description="Low complexity" evidence="1">
    <location>
        <begin position="16"/>
        <end position="27"/>
    </location>
</feature>
<proteinExistence type="predicted"/>
<comment type="caution">
    <text evidence="2">The sequence shown here is derived from an EMBL/GenBank/DDBJ whole genome shotgun (WGS) entry which is preliminary data.</text>
</comment>
<dbReference type="EMBL" id="BKCJ011104709">
    <property type="protein sequence ID" value="GFC86349.1"/>
    <property type="molecule type" value="Genomic_DNA"/>
</dbReference>
<feature type="compositionally biased region" description="Basic residues" evidence="1">
    <location>
        <begin position="108"/>
        <end position="120"/>
    </location>
</feature>
<protein>
    <submittedName>
        <fullName evidence="2">Uncharacterized protein</fullName>
    </submittedName>
</protein>
<sequence length="194" mass="21552">PIVENLPKIGKPNALSNPVTSNSVSSPKEYKGVNNDKVIAPGMFRINPSKTSREEKHVPNTNVYSKVVYAMCKQCLISVNHDECLLNCVNNKNSRGKKQPANVSIKEKQKRRKPTVKKPKKVEPHKSLATPMPRKPRSLLKWSPTGRMFDINGKITASSESESQSDCSKGDNACTSNYVEPTIKRFPNATFSLV</sequence>
<evidence type="ECO:0000313" key="2">
    <source>
        <dbReference type="EMBL" id="GFC86349.1"/>
    </source>
</evidence>
<dbReference type="AlphaFoldDB" id="A0A699RG94"/>
<feature type="region of interest" description="Disordered" evidence="1">
    <location>
        <begin position="91"/>
        <end position="141"/>
    </location>
</feature>
<organism evidence="2">
    <name type="scientific">Tanacetum cinerariifolium</name>
    <name type="common">Dalmatian daisy</name>
    <name type="synonym">Chrysanthemum cinerariifolium</name>
    <dbReference type="NCBI Taxonomy" id="118510"/>
    <lineage>
        <taxon>Eukaryota</taxon>
        <taxon>Viridiplantae</taxon>
        <taxon>Streptophyta</taxon>
        <taxon>Embryophyta</taxon>
        <taxon>Tracheophyta</taxon>
        <taxon>Spermatophyta</taxon>
        <taxon>Magnoliopsida</taxon>
        <taxon>eudicotyledons</taxon>
        <taxon>Gunneridae</taxon>
        <taxon>Pentapetalae</taxon>
        <taxon>asterids</taxon>
        <taxon>campanulids</taxon>
        <taxon>Asterales</taxon>
        <taxon>Asteraceae</taxon>
        <taxon>Asteroideae</taxon>
        <taxon>Anthemideae</taxon>
        <taxon>Anthemidinae</taxon>
        <taxon>Tanacetum</taxon>
    </lineage>
</organism>
<reference evidence="2" key="1">
    <citation type="journal article" date="2019" name="Sci. Rep.">
        <title>Draft genome of Tanacetum cinerariifolium, the natural source of mosquito coil.</title>
        <authorList>
            <person name="Yamashiro T."/>
            <person name="Shiraishi A."/>
            <person name="Satake H."/>
            <person name="Nakayama K."/>
        </authorList>
    </citation>
    <scope>NUCLEOTIDE SEQUENCE</scope>
</reference>
<gene>
    <name evidence="2" type="ORF">Tci_858319</name>
</gene>
<feature type="non-terminal residue" evidence="2">
    <location>
        <position position="194"/>
    </location>
</feature>
<feature type="region of interest" description="Disordered" evidence="1">
    <location>
        <begin position="1"/>
        <end position="34"/>
    </location>
</feature>
<accession>A0A699RG94</accession>
<name>A0A699RG94_TANCI</name>
<evidence type="ECO:0000256" key="1">
    <source>
        <dbReference type="SAM" id="MobiDB-lite"/>
    </source>
</evidence>
<feature type="non-terminal residue" evidence="2">
    <location>
        <position position="1"/>
    </location>
</feature>